<keyword evidence="14" id="KW-1185">Reference proteome</keyword>
<comment type="similarity">
    <text evidence="5 11">Belongs to the class-IV pyridoxal-phosphate-dependent aminotransferase family.</text>
</comment>
<dbReference type="Gene3D" id="3.30.470.10">
    <property type="match status" value="1"/>
</dbReference>
<comment type="catalytic activity">
    <reaction evidence="9">
        <text>L-isoleucine + 2-oxoglutarate = (S)-3-methyl-2-oxopentanoate + L-glutamate</text>
        <dbReference type="Rhea" id="RHEA:24801"/>
        <dbReference type="ChEBI" id="CHEBI:16810"/>
        <dbReference type="ChEBI" id="CHEBI:29985"/>
        <dbReference type="ChEBI" id="CHEBI:35146"/>
        <dbReference type="ChEBI" id="CHEBI:58045"/>
        <dbReference type="EC" id="2.6.1.42"/>
    </reaction>
</comment>
<evidence type="ECO:0000256" key="7">
    <source>
        <dbReference type="ARBA" id="ARBA00022898"/>
    </source>
</evidence>
<dbReference type="PANTHER" id="PTHR42743">
    <property type="entry name" value="AMINO-ACID AMINOTRANSFERASE"/>
    <property type="match status" value="1"/>
</dbReference>
<dbReference type="Pfam" id="PF01063">
    <property type="entry name" value="Aminotran_4"/>
    <property type="match status" value="1"/>
</dbReference>
<comment type="catalytic activity">
    <reaction evidence="10">
        <text>L-leucine + 2-oxoglutarate = 4-methyl-2-oxopentanoate + L-glutamate</text>
        <dbReference type="Rhea" id="RHEA:18321"/>
        <dbReference type="ChEBI" id="CHEBI:16810"/>
        <dbReference type="ChEBI" id="CHEBI:17865"/>
        <dbReference type="ChEBI" id="CHEBI:29985"/>
        <dbReference type="ChEBI" id="CHEBI:57427"/>
        <dbReference type="EC" id="2.6.1.42"/>
    </reaction>
</comment>
<dbReference type="InterPro" id="IPR036038">
    <property type="entry name" value="Aminotransferase-like"/>
</dbReference>
<evidence type="ECO:0000256" key="1">
    <source>
        <dbReference type="ARBA" id="ARBA00001933"/>
    </source>
</evidence>
<dbReference type="Gene3D" id="3.20.10.10">
    <property type="entry name" value="D-amino Acid Aminotransferase, subunit A, domain 2"/>
    <property type="match status" value="1"/>
</dbReference>
<organism evidence="13 14">
    <name type="scientific">Algoriphagus aquaeductus</name>
    <dbReference type="NCBI Taxonomy" id="475299"/>
    <lineage>
        <taxon>Bacteria</taxon>
        <taxon>Pseudomonadati</taxon>
        <taxon>Bacteroidota</taxon>
        <taxon>Cytophagia</taxon>
        <taxon>Cytophagales</taxon>
        <taxon>Cyclobacteriaceae</taxon>
        <taxon>Algoriphagus</taxon>
    </lineage>
</organism>
<dbReference type="GO" id="GO:0046394">
    <property type="term" value="P:carboxylic acid biosynthetic process"/>
    <property type="evidence" value="ECO:0007669"/>
    <property type="project" value="UniProtKB-ARBA"/>
</dbReference>
<evidence type="ECO:0000256" key="3">
    <source>
        <dbReference type="ARBA" id="ARBA00004931"/>
    </source>
</evidence>
<comment type="pathway">
    <text evidence="2">Amino-acid biosynthesis; L-isoleucine biosynthesis; L-isoleucine from 2-oxobutanoate: step 4/4.</text>
</comment>
<dbReference type="SUPFAM" id="SSF56752">
    <property type="entry name" value="D-aminoacid aminotransferase-like PLP-dependent enzymes"/>
    <property type="match status" value="1"/>
</dbReference>
<dbReference type="GO" id="GO:0016829">
    <property type="term" value="F:lyase activity"/>
    <property type="evidence" value="ECO:0007669"/>
    <property type="project" value="UniProtKB-KW"/>
</dbReference>
<keyword evidence="13" id="KW-0032">Aminotransferase</keyword>
<dbReference type="InterPro" id="IPR018300">
    <property type="entry name" value="Aminotrans_IV_CS"/>
</dbReference>
<evidence type="ECO:0000256" key="9">
    <source>
        <dbReference type="ARBA" id="ARBA00048798"/>
    </source>
</evidence>
<keyword evidence="7 12" id="KW-0663">Pyridoxal phosphate</keyword>
<evidence type="ECO:0000313" key="14">
    <source>
        <dbReference type="Proteomes" id="UP000248917"/>
    </source>
</evidence>
<evidence type="ECO:0000256" key="4">
    <source>
        <dbReference type="ARBA" id="ARBA00005072"/>
    </source>
</evidence>
<evidence type="ECO:0000256" key="2">
    <source>
        <dbReference type="ARBA" id="ARBA00004824"/>
    </source>
</evidence>
<evidence type="ECO:0000256" key="12">
    <source>
        <dbReference type="RuleBase" id="RU004516"/>
    </source>
</evidence>
<dbReference type="EC" id="2.6.1.42" evidence="6"/>
<keyword evidence="13" id="KW-0456">Lyase</keyword>
<comment type="cofactor">
    <cofactor evidence="1 12">
        <name>pyridoxal 5'-phosphate</name>
        <dbReference type="ChEBI" id="CHEBI:597326"/>
    </cofactor>
</comment>
<dbReference type="PROSITE" id="PS00770">
    <property type="entry name" value="AA_TRANSFER_CLASS_4"/>
    <property type="match status" value="1"/>
</dbReference>
<evidence type="ECO:0000256" key="10">
    <source>
        <dbReference type="ARBA" id="ARBA00049229"/>
    </source>
</evidence>
<comment type="pathway">
    <text evidence="4">Amino-acid biosynthesis; L-leucine biosynthesis; L-leucine from 3-methyl-2-oxobutanoate: step 4/4.</text>
</comment>
<dbReference type="InterPro" id="IPR043132">
    <property type="entry name" value="BCAT-like_C"/>
</dbReference>
<gene>
    <name evidence="13" type="ORF">CLV31_101449</name>
</gene>
<dbReference type="EMBL" id="QKTX01000001">
    <property type="protein sequence ID" value="PZV87572.1"/>
    <property type="molecule type" value="Genomic_DNA"/>
</dbReference>
<protein>
    <recommendedName>
        <fullName evidence="6">branched-chain-amino-acid transaminase</fullName>
        <ecNumber evidence="6">2.6.1.42</ecNumber>
    </recommendedName>
</protein>
<comment type="caution">
    <text evidence="13">The sequence shown here is derived from an EMBL/GenBank/DDBJ whole genome shotgun (WGS) entry which is preliminary data.</text>
</comment>
<dbReference type="InterPro" id="IPR050571">
    <property type="entry name" value="Class-IV_PLP-Dep_Aminotrnsfr"/>
</dbReference>
<comment type="pathway">
    <text evidence="3">Amino-acid biosynthesis; L-valine biosynthesis; L-valine from pyruvate: step 4/4.</text>
</comment>
<dbReference type="InterPro" id="IPR043131">
    <property type="entry name" value="BCAT-like_N"/>
</dbReference>
<keyword evidence="13" id="KW-0808">Transferase</keyword>
<dbReference type="AlphaFoldDB" id="A0A326S820"/>
<evidence type="ECO:0000256" key="6">
    <source>
        <dbReference type="ARBA" id="ARBA00013053"/>
    </source>
</evidence>
<sequence>MSDSDTVFVFSDHSGTWIPTGLFPIPNRAMNFGDGIFETMVFDQNQIRFSEFHQDRALRALEALGIKPTHFDLDLLQDFLATRFSGNKLRVRLNLFRSGSGKYTPNENSLSQALHLEPFHEAPRVKPIAGISDSIRLSHTPWSSFKTLNAMPYIMAAQERQKRGWDEILLRDAQGRLSEAGASNLFWQKGNEIFTPDLECGCIGGVSRRVIMEEAANCGLEAVEGSFYPADLNQAERVWVSNVTGVSYLDRIESKQFSTESLLWLDKLFD</sequence>
<dbReference type="GO" id="GO:0004084">
    <property type="term" value="F:branched-chain-amino-acid transaminase activity"/>
    <property type="evidence" value="ECO:0007669"/>
    <property type="project" value="UniProtKB-EC"/>
</dbReference>
<dbReference type="PANTHER" id="PTHR42743:SF11">
    <property type="entry name" value="AMINODEOXYCHORISMATE LYASE"/>
    <property type="match status" value="1"/>
</dbReference>
<accession>A0A326S820</accession>
<evidence type="ECO:0000256" key="8">
    <source>
        <dbReference type="ARBA" id="ARBA00048212"/>
    </source>
</evidence>
<proteinExistence type="inferred from homology"/>
<evidence type="ECO:0000313" key="13">
    <source>
        <dbReference type="EMBL" id="PZV87572.1"/>
    </source>
</evidence>
<comment type="catalytic activity">
    <reaction evidence="8">
        <text>L-valine + 2-oxoglutarate = 3-methyl-2-oxobutanoate + L-glutamate</text>
        <dbReference type="Rhea" id="RHEA:24813"/>
        <dbReference type="ChEBI" id="CHEBI:11851"/>
        <dbReference type="ChEBI" id="CHEBI:16810"/>
        <dbReference type="ChEBI" id="CHEBI:29985"/>
        <dbReference type="ChEBI" id="CHEBI:57762"/>
        <dbReference type="EC" id="2.6.1.42"/>
    </reaction>
</comment>
<dbReference type="InterPro" id="IPR001544">
    <property type="entry name" value="Aminotrans_IV"/>
</dbReference>
<evidence type="ECO:0000256" key="11">
    <source>
        <dbReference type="RuleBase" id="RU004106"/>
    </source>
</evidence>
<evidence type="ECO:0000256" key="5">
    <source>
        <dbReference type="ARBA" id="ARBA00009320"/>
    </source>
</evidence>
<reference evidence="13 14" key="1">
    <citation type="submission" date="2018-06" db="EMBL/GenBank/DDBJ databases">
        <title>Genomic Encyclopedia of Archaeal and Bacterial Type Strains, Phase II (KMG-II): from individual species to whole genera.</title>
        <authorList>
            <person name="Goeker M."/>
        </authorList>
    </citation>
    <scope>NUCLEOTIDE SEQUENCE [LARGE SCALE GENOMIC DNA]</scope>
    <source>
        <strain evidence="13 14">T4</strain>
    </source>
</reference>
<name>A0A326S820_9BACT</name>
<dbReference type="Proteomes" id="UP000248917">
    <property type="component" value="Unassembled WGS sequence"/>
</dbReference>
<dbReference type="RefSeq" id="WP_181452552.1">
    <property type="nucleotide sequence ID" value="NZ_QKTX01000001.1"/>
</dbReference>